<dbReference type="Gene3D" id="1.10.510.10">
    <property type="entry name" value="Transferase(Phosphotransferase) domain 1"/>
    <property type="match status" value="1"/>
</dbReference>
<dbReference type="Proteomes" id="UP001201873">
    <property type="component" value="Unassembled WGS sequence"/>
</dbReference>
<dbReference type="InterPro" id="IPR011009">
    <property type="entry name" value="Kinase-like_dom_sf"/>
</dbReference>
<dbReference type="SUPFAM" id="SSF56112">
    <property type="entry name" value="Protein kinase-like (PK-like)"/>
    <property type="match status" value="1"/>
</dbReference>
<comment type="caution">
    <text evidence="2">The sequence shown here is derived from an EMBL/GenBank/DDBJ whole genome shotgun (WGS) entry which is preliminary data.</text>
</comment>
<sequence>MRSNDAGGRHDFEQMVTSLVDLLEGPAYGIEPAPGDWGIDVYTGDLTSHVRIWQVKYFINGVRSGQLTEVRKSFDRACAAAAEQGHRIDEWTLCIPVTMDGPRRQAFERWRADEQRRTAIPIRLWDETRLRTLLSQPACAGIRTLYYGRSPAGADGASGQVSVLRVRADDTVIDAASPTAAPWQGGQELSVGGVVHLLHDPVVHEAASDGSWVLRDATARELGSGGRLVRLRHLRVRRGTPEALAWQRALRTQADLLATLRGTAGLPALLARHHQPDHTIMIMSAVAGRTWREVHGTVRSGLPTPGGPDRIVAARVLADAAALGRTIAVLHRHGQAHRRLSPDTIVMPATASTATAAAAATRATPAPTPTPRDLGLVGMNEVDVAHEPGAAVDVRQLATLVLDALGGRPSRAGCPDDLDHLLTRAVSADPRHRPRADELVAALRDARHSLSLGTPGSSPGSGPDLGSRRPGR</sequence>
<dbReference type="RefSeq" id="WP_248825154.1">
    <property type="nucleotide sequence ID" value="NZ_JALKFT010000012.1"/>
</dbReference>
<evidence type="ECO:0000313" key="2">
    <source>
        <dbReference type="EMBL" id="MCK9876842.1"/>
    </source>
</evidence>
<keyword evidence="3" id="KW-1185">Reference proteome</keyword>
<dbReference type="EMBL" id="JALKFT010000012">
    <property type="protein sequence ID" value="MCK9876842.1"/>
    <property type="molecule type" value="Genomic_DNA"/>
</dbReference>
<organism evidence="2 3">
    <name type="scientific">Frankia umida</name>
    <dbReference type="NCBI Taxonomy" id="573489"/>
    <lineage>
        <taxon>Bacteria</taxon>
        <taxon>Bacillati</taxon>
        <taxon>Actinomycetota</taxon>
        <taxon>Actinomycetes</taxon>
        <taxon>Frankiales</taxon>
        <taxon>Frankiaceae</taxon>
        <taxon>Frankia</taxon>
    </lineage>
</organism>
<accession>A0ABT0JZ74</accession>
<gene>
    <name evidence="2" type="ORF">MXD59_13805</name>
</gene>
<evidence type="ECO:0008006" key="4">
    <source>
        <dbReference type="Google" id="ProtNLM"/>
    </source>
</evidence>
<feature type="region of interest" description="Disordered" evidence="1">
    <location>
        <begin position="446"/>
        <end position="472"/>
    </location>
</feature>
<feature type="compositionally biased region" description="Low complexity" evidence="1">
    <location>
        <begin position="449"/>
        <end position="465"/>
    </location>
</feature>
<proteinExistence type="predicted"/>
<evidence type="ECO:0000256" key="1">
    <source>
        <dbReference type="SAM" id="MobiDB-lite"/>
    </source>
</evidence>
<reference evidence="2 3" key="1">
    <citation type="submission" date="2022-04" db="EMBL/GenBank/DDBJ databases">
        <title>Genome diversity in the genus Frankia.</title>
        <authorList>
            <person name="Carlos-Shanley C."/>
            <person name="Hahn D."/>
        </authorList>
    </citation>
    <scope>NUCLEOTIDE SEQUENCE [LARGE SCALE GENOMIC DNA]</scope>
    <source>
        <strain evidence="2 3">Ag45/Mut15</strain>
    </source>
</reference>
<protein>
    <recommendedName>
        <fullName evidence="4">Protein kinase domain-containing protein</fullName>
    </recommendedName>
</protein>
<name>A0ABT0JZ74_9ACTN</name>
<evidence type="ECO:0000313" key="3">
    <source>
        <dbReference type="Proteomes" id="UP001201873"/>
    </source>
</evidence>